<evidence type="ECO:0000259" key="9">
    <source>
        <dbReference type="Pfam" id="PF16901"/>
    </source>
</evidence>
<feature type="domain" description="Alpha-glycerophosphate oxidase C-terminal" evidence="9">
    <location>
        <begin position="408"/>
        <end position="491"/>
    </location>
</feature>
<dbReference type="InterPro" id="IPR031656">
    <property type="entry name" value="DAO_C"/>
</dbReference>
<dbReference type="PROSITE" id="PS00977">
    <property type="entry name" value="FAD_G3PDH_1"/>
    <property type="match status" value="1"/>
</dbReference>
<sequence length="516" mass="57409">MWRNEMMHRITKADGPVDVVVIGGGATGVGIAVDAASRGYSTVLLERDDFAKGTSSRSTKLVHGGVRYLAQGNVRLVLEALRERGIMRKNAPALVRDLPFVVPAYQWWEIPFYYIGLKLYDLLSGKRSLGRSTYISSSSVEKFLPTIRKKGLKGGIVYYDGQFDDSRMAVSLAKTAEEHGAAVLNYAEVNQIDKDEKADVFHLKFKDHISDQEIALSAKTVFNATGVYVDDILGMEQEQTRPLIAPSRGAHIVVDGRFLKSRHGIMIPKTSDGRVLFAIPWYDKTLIGTTDAPVEETNKEPQPSDQEINFILETADAYMTPSPKASDIQSVFAGLRPLAAPEESGHKTKEISRGHRVLTSPHGMITIIGGKWTTYRRMAEDAVDEAIKLGRLSEKTCRTDHLPVWVSALDKKYGLGEEGNAEVKVESKVEGNEIVVGYPWTAGDVRYMIREEYALTIEDILSRRMRLLVLDADRALKIAPEIGAMLQEELGSEVYDLKADLDAFKALAKKYRWKSL</sequence>
<keyword evidence="6 7" id="KW-0560">Oxidoreductase</keyword>
<dbReference type="Gene3D" id="3.30.9.10">
    <property type="entry name" value="D-Amino Acid Oxidase, subunit A, domain 2"/>
    <property type="match status" value="1"/>
</dbReference>
<dbReference type="RefSeq" id="WP_222579052.1">
    <property type="nucleotide sequence ID" value="NZ_JAHVHU010000005.1"/>
</dbReference>
<evidence type="ECO:0000256" key="2">
    <source>
        <dbReference type="ARBA" id="ARBA00007330"/>
    </source>
</evidence>
<dbReference type="PANTHER" id="PTHR11985:SF35">
    <property type="entry name" value="ANAEROBIC GLYCEROL-3-PHOSPHATE DEHYDROGENASE SUBUNIT A"/>
    <property type="match status" value="1"/>
</dbReference>
<feature type="domain" description="FAD dependent oxidoreductase" evidence="8">
    <location>
        <begin position="18"/>
        <end position="376"/>
    </location>
</feature>
<dbReference type="GO" id="GO:0046168">
    <property type="term" value="P:glycerol-3-phosphate catabolic process"/>
    <property type="evidence" value="ECO:0007669"/>
    <property type="project" value="TreeGrafter"/>
</dbReference>
<dbReference type="GO" id="GO:0006071">
    <property type="term" value="P:glycerol metabolic process"/>
    <property type="evidence" value="ECO:0007669"/>
    <property type="project" value="UniProtKB-KW"/>
</dbReference>
<accession>A0A953HN19</accession>
<dbReference type="Pfam" id="PF01266">
    <property type="entry name" value="DAO"/>
    <property type="match status" value="1"/>
</dbReference>
<evidence type="ECO:0000256" key="6">
    <source>
        <dbReference type="ARBA" id="ARBA00023002"/>
    </source>
</evidence>
<dbReference type="InterPro" id="IPR006076">
    <property type="entry name" value="FAD-dep_OxRdtase"/>
</dbReference>
<evidence type="ECO:0000313" key="11">
    <source>
        <dbReference type="Proteomes" id="UP000753961"/>
    </source>
</evidence>
<dbReference type="SUPFAM" id="SSF51905">
    <property type="entry name" value="FAD/NAD(P)-binding domain"/>
    <property type="match status" value="1"/>
</dbReference>
<gene>
    <name evidence="10" type="ORF">KUV50_05260</name>
</gene>
<comment type="similarity">
    <text evidence="2 7">Belongs to the FAD-dependent glycerol-3-phosphate dehydrogenase family.</text>
</comment>
<dbReference type="GO" id="GO:0004368">
    <property type="term" value="F:glycerol-3-phosphate dehydrogenase (quinone) activity"/>
    <property type="evidence" value="ECO:0007669"/>
    <property type="project" value="UniProtKB-EC"/>
</dbReference>
<evidence type="ECO:0000259" key="8">
    <source>
        <dbReference type="Pfam" id="PF01266"/>
    </source>
</evidence>
<comment type="caution">
    <text evidence="10">The sequence shown here is derived from an EMBL/GenBank/DDBJ whole genome shotgun (WGS) entry which is preliminary data.</text>
</comment>
<dbReference type="PRINTS" id="PR01001">
    <property type="entry name" value="FADG3PDH"/>
</dbReference>
<dbReference type="EC" id="1.1.5.3" evidence="7"/>
<dbReference type="GO" id="GO:0009331">
    <property type="term" value="C:glycerol-3-phosphate dehydrogenase (FAD) complex"/>
    <property type="evidence" value="ECO:0007669"/>
    <property type="project" value="UniProtKB-UniRule"/>
</dbReference>
<evidence type="ECO:0000313" key="10">
    <source>
        <dbReference type="EMBL" id="MBY5957533.1"/>
    </source>
</evidence>
<keyword evidence="4" id="KW-0319">Glycerol metabolism</keyword>
<dbReference type="PANTHER" id="PTHR11985">
    <property type="entry name" value="GLYCEROL-3-PHOSPHATE DEHYDROGENASE"/>
    <property type="match status" value="1"/>
</dbReference>
<protein>
    <recommendedName>
        <fullName evidence="7">Glycerol-3-phosphate dehydrogenase</fullName>
        <ecNumber evidence="7">1.1.5.3</ecNumber>
    </recommendedName>
</protein>
<dbReference type="Pfam" id="PF16901">
    <property type="entry name" value="DAO_C"/>
    <property type="match status" value="1"/>
</dbReference>
<organism evidence="10 11">
    <name type="scientific">Membranihabitans marinus</name>
    <dbReference type="NCBI Taxonomy" id="1227546"/>
    <lineage>
        <taxon>Bacteria</taxon>
        <taxon>Pseudomonadati</taxon>
        <taxon>Bacteroidota</taxon>
        <taxon>Saprospiria</taxon>
        <taxon>Saprospirales</taxon>
        <taxon>Saprospiraceae</taxon>
        <taxon>Membranihabitans</taxon>
    </lineage>
</organism>
<keyword evidence="5" id="KW-0274">FAD</keyword>
<keyword evidence="3 7" id="KW-0285">Flavoprotein</keyword>
<keyword evidence="11" id="KW-1185">Reference proteome</keyword>
<comment type="cofactor">
    <cofactor evidence="1 7">
        <name>FAD</name>
        <dbReference type="ChEBI" id="CHEBI:57692"/>
    </cofactor>
</comment>
<reference evidence="10" key="1">
    <citation type="submission" date="2021-06" db="EMBL/GenBank/DDBJ databases">
        <title>44 bacteria genomes isolated from Dapeng, Shenzhen.</title>
        <authorList>
            <person name="Zheng W."/>
            <person name="Yu S."/>
            <person name="Huang Y."/>
        </authorList>
    </citation>
    <scope>NUCLEOTIDE SEQUENCE</scope>
    <source>
        <strain evidence="10">DP5N28-2</strain>
    </source>
</reference>
<dbReference type="InterPro" id="IPR000447">
    <property type="entry name" value="G3P_DH_FAD-dep"/>
</dbReference>
<evidence type="ECO:0000256" key="7">
    <source>
        <dbReference type="RuleBase" id="RU361217"/>
    </source>
</evidence>
<dbReference type="Proteomes" id="UP000753961">
    <property type="component" value="Unassembled WGS sequence"/>
</dbReference>
<dbReference type="InterPro" id="IPR038299">
    <property type="entry name" value="DAO_C_sf"/>
</dbReference>
<dbReference type="AlphaFoldDB" id="A0A953HN19"/>
<evidence type="ECO:0000256" key="4">
    <source>
        <dbReference type="ARBA" id="ARBA00022798"/>
    </source>
</evidence>
<dbReference type="InterPro" id="IPR036188">
    <property type="entry name" value="FAD/NAD-bd_sf"/>
</dbReference>
<name>A0A953HN19_9BACT</name>
<evidence type="ECO:0000256" key="1">
    <source>
        <dbReference type="ARBA" id="ARBA00001974"/>
    </source>
</evidence>
<dbReference type="PROSITE" id="PS00978">
    <property type="entry name" value="FAD_G3PDH_2"/>
    <property type="match status" value="1"/>
</dbReference>
<evidence type="ECO:0000256" key="3">
    <source>
        <dbReference type="ARBA" id="ARBA00022630"/>
    </source>
</evidence>
<proteinExistence type="inferred from homology"/>
<dbReference type="EMBL" id="JAHVHU010000005">
    <property type="protein sequence ID" value="MBY5957533.1"/>
    <property type="molecule type" value="Genomic_DNA"/>
</dbReference>
<dbReference type="Gene3D" id="3.50.50.60">
    <property type="entry name" value="FAD/NAD(P)-binding domain"/>
    <property type="match status" value="1"/>
</dbReference>
<evidence type="ECO:0000256" key="5">
    <source>
        <dbReference type="ARBA" id="ARBA00022827"/>
    </source>
</evidence>
<dbReference type="Gene3D" id="1.10.8.870">
    <property type="entry name" value="Alpha-glycerophosphate oxidase, cap domain"/>
    <property type="match status" value="1"/>
</dbReference>
<comment type="catalytic activity">
    <reaction evidence="7">
        <text>a quinone + sn-glycerol 3-phosphate = dihydroxyacetone phosphate + a quinol</text>
        <dbReference type="Rhea" id="RHEA:18977"/>
        <dbReference type="ChEBI" id="CHEBI:24646"/>
        <dbReference type="ChEBI" id="CHEBI:57597"/>
        <dbReference type="ChEBI" id="CHEBI:57642"/>
        <dbReference type="ChEBI" id="CHEBI:132124"/>
        <dbReference type="EC" id="1.1.5.3"/>
    </reaction>
</comment>